<dbReference type="InterPro" id="IPR028082">
    <property type="entry name" value="Peripla_BP_I"/>
</dbReference>
<reference evidence="5" key="1">
    <citation type="submission" date="2009-08" db="EMBL/GenBank/DDBJ databases">
        <title>Global regulation of food supply by Pseudomonas putida DOT-T1E.</title>
        <authorList>
            <person name="Daniels C."/>
            <person name="Godoy P."/>
            <person name="Duque E."/>
            <person name="Molina-Henares M.A."/>
            <person name="de la Torre J."/>
            <person name="Del Arco J.M."/>
            <person name="Herrera C."/>
            <person name="Segura A."/>
            <person name="Guazzaroni M.E."/>
            <person name="Ferrer M."/>
            <person name="Ramos J.L."/>
        </authorList>
    </citation>
    <scope>NUCLEOTIDE SEQUENCE</scope>
    <source>
        <strain evidence="5">DOT-T1E</strain>
    </source>
</reference>
<dbReference type="Pfam" id="PF13458">
    <property type="entry name" value="Peripla_BP_6"/>
    <property type="match status" value="1"/>
</dbReference>
<dbReference type="PANTHER" id="PTHR30483:SF6">
    <property type="entry name" value="PERIPLASMIC BINDING PROTEIN OF ABC TRANSPORTER FOR NATURAL AMINO ACIDS"/>
    <property type="match status" value="1"/>
</dbReference>
<feature type="signal peptide" evidence="3">
    <location>
        <begin position="1"/>
        <end position="36"/>
    </location>
</feature>
<accession>E0X6D4</accession>
<feature type="chain" id="PRO_5003142936" description="Leucine-binding protein domain-containing protein" evidence="3">
    <location>
        <begin position="37"/>
        <end position="407"/>
    </location>
</feature>
<dbReference type="Gene3D" id="3.40.50.2300">
    <property type="match status" value="2"/>
</dbReference>
<evidence type="ECO:0000256" key="3">
    <source>
        <dbReference type="SAM" id="SignalP"/>
    </source>
</evidence>
<sequence length="407" mass="44366">MLAPSAVECVMRQPAHLALTCLLALAATLATPQAPAAQGQAAAPLHIRIGYLGYRPAAGPLLSNVIPEPGDAGLQGAELAIVDSNSTGRFLKQQFQLTSANVDSPEALLQAARAQHEQGLRLFVVNAPAASLRALSAALPDSLLFNAGSPDDSLRSSQCLGNVLHSLPSRAMLADALAQFLVLRKWQRALLVVGQTPDDQAYAAALRRSVKRFGVQLVAEKTWTFDNDQRRSAQADMPLFTQTAEYDVVLVADERGDFGEYLPYQTWYPRPVAGTQGLTPTGWHKTVETFGAAQLQKRFEAQAGRWMNDRDFAAWMAVRSVASAASKLRLAEPRALQQLLLSEQLPLDGFKGRKLSYRPWNGELRQPIPLVQPRALVSTSPQEGFLHPFNEMDSLGYDKPEVTCSYP</sequence>
<dbReference type="SUPFAM" id="SSF53822">
    <property type="entry name" value="Periplasmic binding protein-like I"/>
    <property type="match status" value="1"/>
</dbReference>
<evidence type="ECO:0000256" key="2">
    <source>
        <dbReference type="ARBA" id="ARBA00022729"/>
    </source>
</evidence>
<name>E0X6D4_PSEPU</name>
<evidence type="ECO:0000259" key="4">
    <source>
        <dbReference type="Pfam" id="PF13458"/>
    </source>
</evidence>
<evidence type="ECO:0000256" key="1">
    <source>
        <dbReference type="ARBA" id="ARBA00010062"/>
    </source>
</evidence>
<dbReference type="InterPro" id="IPR022478">
    <property type="entry name" value="ABC_transptr_sub-bd_PQQ"/>
</dbReference>
<protein>
    <recommendedName>
        <fullName evidence="4">Leucine-binding protein domain-containing protein</fullName>
    </recommendedName>
</protein>
<comment type="similarity">
    <text evidence="1">Belongs to the leucine-binding protein family.</text>
</comment>
<proteinExistence type="inferred from homology"/>
<evidence type="ECO:0000313" key="5">
    <source>
        <dbReference type="EMBL" id="ADI95264.1"/>
    </source>
</evidence>
<dbReference type="CDD" id="cd06268">
    <property type="entry name" value="PBP1_ABC_transporter_LIVBP-like"/>
    <property type="match status" value="1"/>
</dbReference>
<dbReference type="PANTHER" id="PTHR30483">
    <property type="entry name" value="LEUCINE-SPECIFIC-BINDING PROTEIN"/>
    <property type="match status" value="1"/>
</dbReference>
<dbReference type="AlphaFoldDB" id="E0X6D4"/>
<organism evidence="5">
    <name type="scientific">Pseudomonas putida</name>
    <name type="common">Arthrobacter siderocapsulatus</name>
    <dbReference type="NCBI Taxonomy" id="303"/>
    <lineage>
        <taxon>Bacteria</taxon>
        <taxon>Pseudomonadati</taxon>
        <taxon>Pseudomonadota</taxon>
        <taxon>Gammaproteobacteria</taxon>
        <taxon>Pseudomonadales</taxon>
        <taxon>Pseudomonadaceae</taxon>
        <taxon>Pseudomonas</taxon>
    </lineage>
</organism>
<keyword evidence="2 3" id="KW-0732">Signal</keyword>
<feature type="domain" description="Leucine-binding protein" evidence="4">
    <location>
        <begin position="69"/>
        <end position="372"/>
    </location>
</feature>
<dbReference type="InterPro" id="IPR028081">
    <property type="entry name" value="Leu-bd"/>
</dbReference>
<dbReference type="EMBL" id="GQ506554">
    <property type="protein sequence ID" value="ADI95264.1"/>
    <property type="molecule type" value="Genomic_DNA"/>
</dbReference>
<dbReference type="InterPro" id="IPR051010">
    <property type="entry name" value="BCAA_transport"/>
</dbReference>
<dbReference type="NCBIfam" id="TIGR03863">
    <property type="entry name" value="PQQ_ABC_bind"/>
    <property type="match status" value="1"/>
</dbReference>